<evidence type="ECO:0000313" key="2">
    <source>
        <dbReference type="Proteomes" id="UP000488936"/>
    </source>
</evidence>
<dbReference type="SUPFAM" id="SSF48452">
    <property type="entry name" value="TPR-like"/>
    <property type="match status" value="1"/>
</dbReference>
<protein>
    <submittedName>
        <fullName evidence="1">SusD/RagB family nutrient-binding outer membrane lipoprotein</fullName>
    </submittedName>
</protein>
<keyword evidence="2" id="KW-1185">Reference proteome</keyword>
<dbReference type="EMBL" id="WMJY01000003">
    <property type="protein sequence ID" value="MTH28818.1"/>
    <property type="molecule type" value="Genomic_DNA"/>
</dbReference>
<dbReference type="OrthoDB" id="725917at2"/>
<dbReference type="Proteomes" id="UP000488936">
    <property type="component" value="Unassembled WGS sequence"/>
</dbReference>
<gene>
    <name evidence="1" type="ORF">GJV77_02625</name>
</gene>
<dbReference type="Gene3D" id="1.25.40.390">
    <property type="match status" value="1"/>
</dbReference>
<dbReference type="RefSeq" id="WP_155034800.1">
    <property type="nucleotide sequence ID" value="NZ_JAYMMG010000010.1"/>
</dbReference>
<dbReference type="Pfam" id="PF12771">
    <property type="entry name" value="SusD-like_2"/>
    <property type="match status" value="2"/>
</dbReference>
<keyword evidence="1" id="KW-0449">Lipoprotein</keyword>
<dbReference type="PROSITE" id="PS51257">
    <property type="entry name" value="PROKAR_LIPOPROTEIN"/>
    <property type="match status" value="1"/>
</dbReference>
<name>A0A7K1GJ41_9FLAO</name>
<dbReference type="InterPro" id="IPR041662">
    <property type="entry name" value="SusD-like_2"/>
</dbReference>
<dbReference type="InterPro" id="IPR011990">
    <property type="entry name" value="TPR-like_helical_dom_sf"/>
</dbReference>
<dbReference type="AlphaFoldDB" id="A0A7K1GJ41"/>
<proteinExistence type="predicted"/>
<accession>A0A7K1GJ41</accession>
<evidence type="ECO:0000313" key="1">
    <source>
        <dbReference type="EMBL" id="MTH28818.1"/>
    </source>
</evidence>
<sequence length="558" mass="62308">MKKYIYRMSFIACILAFVSCDKDLEDINIDPNKPTEVLTGGIFNGANKNLLTDTRGGFPSGRMALPWVQYSAQRNYTEEDRYQFRSGVNNSLYRDIFLAAKAYKDIADFVSNPDNAAKAATLGHVENQLAAARIMLVYSQLQNLEIYGDIPYYSFGSDDPDFQGMTLGTANEITTPKFASQEKIYMDMLNELKEATASIETSAIIFNTGDHLFKSGEKLKRFGNSLMLKIANRVSKVLPEAKPYIDLAINGGVMQSNDDTVGQIFQNDRVNPAPWYTAAFIENRNDFMPTVTFVELLKGENTKAGVANPFFGQVDPRLFRMVAPKTQLVKDPADGQVKETKVRFTYHPALAHVPSIQMNNYVDRDASFYTGLPIGIPGSMTGSQVGAASQFSGDVYKADYTEILMEYAEVEFLLSEVKGWDQGHYIKGIEASMQRWKVAQPAIDAFVAAVAPANEETVMTQKYIALYMQPYEAWAEYRRTKLPRTLLLPGESHDLIAPGPNGETSYVFKPTPSVDYLTNLPERITYPLDLDLVNKDNKEAAAARMGGDKMDVKLIWAK</sequence>
<comment type="caution">
    <text evidence="1">The sequence shown here is derived from an EMBL/GenBank/DDBJ whole genome shotgun (WGS) entry which is preliminary data.</text>
</comment>
<organism evidence="1 2">
    <name type="scientific">Myroides pelagicus</name>
    <dbReference type="NCBI Taxonomy" id="270914"/>
    <lineage>
        <taxon>Bacteria</taxon>
        <taxon>Pseudomonadati</taxon>
        <taxon>Bacteroidota</taxon>
        <taxon>Flavobacteriia</taxon>
        <taxon>Flavobacteriales</taxon>
        <taxon>Flavobacteriaceae</taxon>
        <taxon>Myroides</taxon>
    </lineage>
</organism>
<reference evidence="1 2" key="1">
    <citation type="journal article" date="2006" name="Int. J. Syst. Evol. Microbiol.">
        <title>Myroides pelagicus sp. nov., isolated from seawater in Thailand.</title>
        <authorList>
            <person name="Yoon J."/>
            <person name="Maneerat S."/>
            <person name="Kawai F."/>
            <person name="Yokota A."/>
        </authorList>
    </citation>
    <scope>NUCLEOTIDE SEQUENCE [LARGE SCALE GENOMIC DNA]</scope>
    <source>
        <strain evidence="1 2">SM1T</strain>
    </source>
</reference>